<gene>
    <name evidence="1" type="ORF">KJI95_12170</name>
</gene>
<sequence length="284" mass="32185">MFLPAFSSLAEPVLRVRYIDASDMKHNPNNDYFGQLLKLALDKTAADYGPYELSPLDIDISQRRHFLEIGKGRVDVFWTMTTDAREQQARPVRVPLMKGVYGLRLLALNRADAGLLESVKGDEDLRGIRFIQGRDWPDTQVLRLNRLRVETDIAEDDLYGFLARHRGLAFPRAITEIFAETDSRAAGVVADEHVLLRYPAAMYFFVAKDNEVLATRLEAGLRRAMGDGSFDALFYQFPAHRDAISRANLGARILIELDNPLLPASVDKAEIRRQQDQILGHQYP</sequence>
<evidence type="ECO:0008006" key="3">
    <source>
        <dbReference type="Google" id="ProtNLM"/>
    </source>
</evidence>
<accession>A0ABS5V495</accession>
<dbReference type="RefSeq" id="WP_214507477.1">
    <property type="nucleotide sequence ID" value="NZ_JAHEPS010000004.1"/>
</dbReference>
<reference evidence="1 2" key="1">
    <citation type="submission" date="2021-05" db="EMBL/GenBank/DDBJ databases">
        <title>Shewanella sp. JM162201.</title>
        <authorList>
            <person name="Xu S."/>
            <person name="Li A."/>
        </authorList>
    </citation>
    <scope>NUCLEOTIDE SEQUENCE [LARGE SCALE GENOMIC DNA]</scope>
    <source>
        <strain evidence="1 2">JM162201</strain>
    </source>
</reference>
<dbReference type="EMBL" id="JAHEPS010000004">
    <property type="protein sequence ID" value="MBT1445278.1"/>
    <property type="molecule type" value="Genomic_DNA"/>
</dbReference>
<organism evidence="1 2">
    <name type="scientific">Shewanella jiangmenensis</name>
    <dbReference type="NCBI Taxonomy" id="2837387"/>
    <lineage>
        <taxon>Bacteria</taxon>
        <taxon>Pseudomonadati</taxon>
        <taxon>Pseudomonadota</taxon>
        <taxon>Gammaproteobacteria</taxon>
        <taxon>Alteromonadales</taxon>
        <taxon>Shewanellaceae</taxon>
        <taxon>Shewanella</taxon>
    </lineage>
</organism>
<keyword evidence="2" id="KW-1185">Reference proteome</keyword>
<comment type="caution">
    <text evidence="1">The sequence shown here is derived from an EMBL/GenBank/DDBJ whole genome shotgun (WGS) entry which is preliminary data.</text>
</comment>
<evidence type="ECO:0000313" key="2">
    <source>
        <dbReference type="Proteomes" id="UP001195903"/>
    </source>
</evidence>
<dbReference type="SUPFAM" id="SSF53850">
    <property type="entry name" value="Periplasmic binding protein-like II"/>
    <property type="match status" value="1"/>
</dbReference>
<dbReference type="Proteomes" id="UP001195903">
    <property type="component" value="Unassembled WGS sequence"/>
</dbReference>
<proteinExistence type="predicted"/>
<evidence type="ECO:0000313" key="1">
    <source>
        <dbReference type="EMBL" id="MBT1445278.1"/>
    </source>
</evidence>
<protein>
    <recommendedName>
        <fullName evidence="3">Solute-binding protein family 3/N-terminal domain-containing protein</fullName>
    </recommendedName>
</protein>
<name>A0ABS5V495_9GAMM</name>